<dbReference type="Proteomes" id="UP000694501">
    <property type="component" value="Unassembled WGS sequence"/>
</dbReference>
<comment type="caution">
    <text evidence="1">The sequence shown here is derived from an EMBL/GenBank/DDBJ whole genome shotgun (WGS) entry which is preliminary data.</text>
</comment>
<sequence length="115" mass="12476">MSSTSHPADPEVDAQAAYDLATAVLSGAHLDAHAAGIDLIDHAERLVEHLSRAHVRTRPRTVVEVCDRYTVDEARRRLADPLPPKSDTATAHVAQKHARLVQALARAAIRAETHP</sequence>
<dbReference type="EMBL" id="JAELVF020000001">
    <property type="protein sequence ID" value="MBU7598932.1"/>
    <property type="molecule type" value="Genomic_DNA"/>
</dbReference>
<keyword evidence="2" id="KW-1185">Reference proteome</keyword>
<reference evidence="1" key="1">
    <citation type="submission" date="2021-06" db="EMBL/GenBank/DDBJ databases">
        <title>Sequencing of actinobacteria type strains.</title>
        <authorList>
            <person name="Nguyen G.-S."/>
            <person name="Wentzel A."/>
        </authorList>
    </citation>
    <scope>NUCLEOTIDE SEQUENCE</scope>
    <source>
        <strain evidence="1">P38-E01</strain>
    </source>
</reference>
<evidence type="ECO:0000313" key="1">
    <source>
        <dbReference type="EMBL" id="MBU7598932.1"/>
    </source>
</evidence>
<proteinExistence type="predicted"/>
<dbReference type="AlphaFoldDB" id="A0A949JGB9"/>
<organism evidence="1 2">
    <name type="scientific">Streptomyces tardus</name>
    <dbReference type="NCBI Taxonomy" id="2780544"/>
    <lineage>
        <taxon>Bacteria</taxon>
        <taxon>Bacillati</taxon>
        <taxon>Actinomycetota</taxon>
        <taxon>Actinomycetes</taxon>
        <taxon>Kitasatosporales</taxon>
        <taxon>Streptomycetaceae</taxon>
        <taxon>Streptomyces</taxon>
    </lineage>
</organism>
<gene>
    <name evidence="1" type="ORF">JGS22_015255</name>
</gene>
<dbReference type="RefSeq" id="WP_211040271.1">
    <property type="nucleotide sequence ID" value="NZ_JAELVF020000001.1"/>
</dbReference>
<name>A0A949JGB9_9ACTN</name>
<evidence type="ECO:0000313" key="2">
    <source>
        <dbReference type="Proteomes" id="UP000694501"/>
    </source>
</evidence>
<protein>
    <submittedName>
        <fullName evidence="1">Uncharacterized protein</fullName>
    </submittedName>
</protein>
<accession>A0A949JGB9</accession>